<dbReference type="EMBL" id="JBJURJ010000003">
    <property type="protein sequence ID" value="MFM9327964.1"/>
    <property type="molecule type" value="Genomic_DNA"/>
</dbReference>
<name>A0ACC7NT95_9BACL</name>
<evidence type="ECO:0000313" key="2">
    <source>
        <dbReference type="Proteomes" id="UP001631969"/>
    </source>
</evidence>
<comment type="caution">
    <text evidence="1">The sequence shown here is derived from an EMBL/GenBank/DDBJ whole genome shotgun (WGS) entry which is preliminary data.</text>
</comment>
<sequence length="81" mass="9012">MLSGAHTGTIMHVIPDRYFGFIKPDDGGEDMFFHFKSVIDGNLRFYKAGAKVAYEQAPDRKTGAIRAVDVHLIDPSGEAQW</sequence>
<gene>
    <name evidence="1" type="ORF">ACI1P1_06550</name>
</gene>
<evidence type="ECO:0000313" key="1">
    <source>
        <dbReference type="EMBL" id="MFM9327964.1"/>
    </source>
</evidence>
<reference evidence="1" key="1">
    <citation type="submission" date="2024-12" db="EMBL/GenBank/DDBJ databases">
        <authorList>
            <person name="Wu N."/>
        </authorList>
    </citation>
    <scope>NUCLEOTIDE SEQUENCE</scope>
    <source>
        <strain evidence="1">P15</strain>
    </source>
</reference>
<protein>
    <submittedName>
        <fullName evidence="1">Cold-shock protein</fullName>
    </submittedName>
</protein>
<dbReference type="Proteomes" id="UP001631969">
    <property type="component" value="Unassembled WGS sequence"/>
</dbReference>
<organism evidence="1 2">
    <name type="scientific">Paenibacillus mesotrionivorans</name>
    <dbReference type="NCBI Taxonomy" id="3160968"/>
    <lineage>
        <taxon>Bacteria</taxon>
        <taxon>Bacillati</taxon>
        <taxon>Bacillota</taxon>
        <taxon>Bacilli</taxon>
        <taxon>Bacillales</taxon>
        <taxon>Paenibacillaceae</taxon>
        <taxon>Paenibacillus</taxon>
    </lineage>
</organism>
<proteinExistence type="predicted"/>
<accession>A0ACC7NT95</accession>
<keyword evidence="2" id="KW-1185">Reference proteome</keyword>